<dbReference type="AlphaFoldDB" id="A0A8R7K0X2"/>
<sequence>MNCLEIYFTRTFSSQFADHYLALVKCLCLRTSKDLSVGVLDKHISYIQFGHTYTPFIEICQSILA</sequence>
<reference evidence="1" key="2">
    <citation type="submission" date="2018-03" db="EMBL/GenBank/DDBJ databases">
        <title>The Triticum urartu genome reveals the dynamic nature of wheat genome evolution.</title>
        <authorList>
            <person name="Ling H."/>
            <person name="Ma B."/>
            <person name="Shi X."/>
            <person name="Liu H."/>
            <person name="Dong L."/>
            <person name="Sun H."/>
            <person name="Cao Y."/>
            <person name="Gao Q."/>
            <person name="Zheng S."/>
            <person name="Li Y."/>
            <person name="Yu Y."/>
            <person name="Du H."/>
            <person name="Qi M."/>
            <person name="Li Y."/>
            <person name="Yu H."/>
            <person name="Cui Y."/>
            <person name="Wang N."/>
            <person name="Chen C."/>
            <person name="Wu H."/>
            <person name="Zhao Y."/>
            <person name="Zhang J."/>
            <person name="Li Y."/>
            <person name="Zhou W."/>
            <person name="Zhang B."/>
            <person name="Hu W."/>
            <person name="Eijk M."/>
            <person name="Tang J."/>
            <person name="Witsenboer H."/>
            <person name="Zhao S."/>
            <person name="Li Z."/>
            <person name="Zhang A."/>
            <person name="Wang D."/>
            <person name="Liang C."/>
        </authorList>
    </citation>
    <scope>NUCLEOTIDE SEQUENCE [LARGE SCALE GENOMIC DNA]</scope>
    <source>
        <strain evidence="1">cv. G1812</strain>
    </source>
</reference>
<proteinExistence type="predicted"/>
<dbReference type="Proteomes" id="UP000015106">
    <property type="component" value="Chromosome 1"/>
</dbReference>
<evidence type="ECO:0000313" key="2">
    <source>
        <dbReference type="Proteomes" id="UP000015106"/>
    </source>
</evidence>
<dbReference type="Gramene" id="TuG1812G0100002855.01.T01">
    <property type="protein sequence ID" value="TuG1812G0100002855.01.T01.cds439614"/>
    <property type="gene ID" value="TuG1812G0100002855.01"/>
</dbReference>
<evidence type="ECO:0000313" key="1">
    <source>
        <dbReference type="EnsemblPlants" id="TuG1812G0100002855.01.T01.cds439614"/>
    </source>
</evidence>
<protein>
    <submittedName>
        <fullName evidence="1">Uncharacterized protein</fullName>
    </submittedName>
</protein>
<reference evidence="2" key="1">
    <citation type="journal article" date="2013" name="Nature">
        <title>Draft genome of the wheat A-genome progenitor Triticum urartu.</title>
        <authorList>
            <person name="Ling H.Q."/>
            <person name="Zhao S."/>
            <person name="Liu D."/>
            <person name="Wang J."/>
            <person name="Sun H."/>
            <person name="Zhang C."/>
            <person name="Fan H."/>
            <person name="Li D."/>
            <person name="Dong L."/>
            <person name="Tao Y."/>
            <person name="Gao C."/>
            <person name="Wu H."/>
            <person name="Li Y."/>
            <person name="Cui Y."/>
            <person name="Guo X."/>
            <person name="Zheng S."/>
            <person name="Wang B."/>
            <person name="Yu K."/>
            <person name="Liang Q."/>
            <person name="Yang W."/>
            <person name="Lou X."/>
            <person name="Chen J."/>
            <person name="Feng M."/>
            <person name="Jian J."/>
            <person name="Zhang X."/>
            <person name="Luo G."/>
            <person name="Jiang Y."/>
            <person name="Liu J."/>
            <person name="Wang Z."/>
            <person name="Sha Y."/>
            <person name="Zhang B."/>
            <person name="Wu H."/>
            <person name="Tang D."/>
            <person name="Shen Q."/>
            <person name="Xue P."/>
            <person name="Zou S."/>
            <person name="Wang X."/>
            <person name="Liu X."/>
            <person name="Wang F."/>
            <person name="Yang Y."/>
            <person name="An X."/>
            <person name="Dong Z."/>
            <person name="Zhang K."/>
            <person name="Zhang X."/>
            <person name="Luo M.C."/>
            <person name="Dvorak J."/>
            <person name="Tong Y."/>
            <person name="Wang J."/>
            <person name="Yang H."/>
            <person name="Li Z."/>
            <person name="Wang D."/>
            <person name="Zhang A."/>
            <person name="Wang J."/>
        </authorList>
    </citation>
    <scope>NUCLEOTIDE SEQUENCE</scope>
    <source>
        <strain evidence="2">cv. G1812</strain>
    </source>
</reference>
<name>A0A8R7K0X2_TRIUA</name>
<dbReference type="EnsemblPlants" id="TuG1812G0100002855.01.T01">
    <property type="protein sequence ID" value="TuG1812G0100002855.01.T01.cds439614"/>
    <property type="gene ID" value="TuG1812G0100002855.01"/>
</dbReference>
<keyword evidence="2" id="KW-1185">Reference proteome</keyword>
<reference evidence="1" key="3">
    <citation type="submission" date="2022-06" db="UniProtKB">
        <authorList>
            <consortium name="EnsemblPlants"/>
        </authorList>
    </citation>
    <scope>IDENTIFICATION</scope>
</reference>
<organism evidence="1 2">
    <name type="scientific">Triticum urartu</name>
    <name type="common">Red wild einkorn</name>
    <name type="synonym">Crithodium urartu</name>
    <dbReference type="NCBI Taxonomy" id="4572"/>
    <lineage>
        <taxon>Eukaryota</taxon>
        <taxon>Viridiplantae</taxon>
        <taxon>Streptophyta</taxon>
        <taxon>Embryophyta</taxon>
        <taxon>Tracheophyta</taxon>
        <taxon>Spermatophyta</taxon>
        <taxon>Magnoliopsida</taxon>
        <taxon>Liliopsida</taxon>
        <taxon>Poales</taxon>
        <taxon>Poaceae</taxon>
        <taxon>BOP clade</taxon>
        <taxon>Pooideae</taxon>
        <taxon>Triticodae</taxon>
        <taxon>Triticeae</taxon>
        <taxon>Triticinae</taxon>
        <taxon>Triticum</taxon>
    </lineage>
</organism>
<accession>A0A8R7K0X2</accession>